<protein>
    <recommendedName>
        <fullName evidence="3">Phage tail sheath protein</fullName>
    </recommendedName>
</protein>
<reference evidence="1 2" key="1">
    <citation type="submission" date="2017-02" db="EMBL/GenBank/DDBJ databases">
        <authorList>
            <person name="Peterson S.W."/>
        </authorList>
    </citation>
    <scope>NUCLEOTIDE SEQUENCE [LARGE SCALE GENOMIC DNA]</scope>
    <source>
        <strain evidence="1 2">CECT 9189</strain>
    </source>
</reference>
<evidence type="ECO:0000313" key="1">
    <source>
        <dbReference type="EMBL" id="SKA52618.1"/>
    </source>
</evidence>
<gene>
    <name evidence="1" type="ORF">CZ814_03312</name>
</gene>
<dbReference type="EMBL" id="FUWP01000025">
    <property type="protein sequence ID" value="SKA52618.1"/>
    <property type="molecule type" value="Genomic_DNA"/>
</dbReference>
<evidence type="ECO:0000313" key="2">
    <source>
        <dbReference type="Proteomes" id="UP000191116"/>
    </source>
</evidence>
<proteinExistence type="predicted"/>
<dbReference type="OrthoDB" id="6631605at2"/>
<sequence length="518" mass="56616">MTGMIRQYISEAAGIAVLPPLDNNYKSGGGSVAVGACVVVASKGEVGKIITVNADDWEDKLGRPLPMSQGPKAEGLRHLKDALDKLQFCNVVRIVAADARFPSLSLSITKGTAPTKANHAYGTSLSIADAHWLQVFPVDGDPSTERRMTISNIDPTKKRFRLSFEEKLQGEWKAIPAESFIVGVDVNDRDDSGLVAYLPVVLEERSTRFRAEIATTVDFDAVVENLEVIFDGGVNGGNPTVDEWKAAWDLLKTDDIDFNLCFAAGNYEPTAIAHMIKIADGRLAQFRFDVPPWLTETAAADWLASANLESYQASCSHYPYKASDEWYGGKSVWGASGAVTAAKALCLSTPTGHAAVKGAHYTAAGPKRGTINRRGIEALHMTGKLEPEQLVEARINPIAKGKIINDCLNVWYKENYLRFEHTTALLNDLCHEFLQESAIVQFEPDGLTMSTLQEIGDNICKKRVEAGAFVDPRNPAKDGKVPYRVTVKQVAIDYMHVEFAYAETGVARRIGIQPRLMA</sequence>
<dbReference type="RefSeq" id="WP_080176030.1">
    <property type="nucleotide sequence ID" value="NZ_AP024857.1"/>
</dbReference>
<evidence type="ECO:0008006" key="3">
    <source>
        <dbReference type="Google" id="ProtNLM"/>
    </source>
</evidence>
<organism evidence="1 2">
    <name type="scientific">Photobacterium toruni</name>
    <dbReference type="NCBI Taxonomy" id="1935446"/>
    <lineage>
        <taxon>Bacteria</taxon>
        <taxon>Pseudomonadati</taxon>
        <taxon>Pseudomonadota</taxon>
        <taxon>Gammaproteobacteria</taxon>
        <taxon>Vibrionales</taxon>
        <taxon>Vibrionaceae</taxon>
        <taxon>Photobacterium</taxon>
    </lineage>
</organism>
<name>A0A1T4UJ81_9GAMM</name>
<dbReference type="AlphaFoldDB" id="A0A1T4UJ81"/>
<dbReference type="Proteomes" id="UP000191116">
    <property type="component" value="Unassembled WGS sequence"/>
</dbReference>
<accession>A0A1T4UJ81</accession>